<dbReference type="InterPro" id="IPR036390">
    <property type="entry name" value="WH_DNA-bd_sf"/>
</dbReference>
<dbReference type="SUPFAM" id="SSF46785">
    <property type="entry name" value="Winged helix' DNA-binding domain"/>
    <property type="match status" value="1"/>
</dbReference>
<evidence type="ECO:0000256" key="1">
    <source>
        <dbReference type="ARBA" id="ARBA00009437"/>
    </source>
</evidence>
<dbReference type="Pfam" id="PF00126">
    <property type="entry name" value="HTH_1"/>
    <property type="match status" value="1"/>
</dbReference>
<evidence type="ECO:0000259" key="5">
    <source>
        <dbReference type="PROSITE" id="PS50931"/>
    </source>
</evidence>
<comment type="caution">
    <text evidence="6">The sequence shown here is derived from an EMBL/GenBank/DDBJ whole genome shotgun (WGS) entry which is preliminary data.</text>
</comment>
<evidence type="ECO:0000256" key="2">
    <source>
        <dbReference type="ARBA" id="ARBA00023015"/>
    </source>
</evidence>
<protein>
    <submittedName>
        <fullName evidence="6">LysR family transcriptional regulator</fullName>
    </submittedName>
</protein>
<dbReference type="RefSeq" id="WP_380185840.1">
    <property type="nucleotide sequence ID" value="NZ_JBHTBQ010000004.1"/>
</dbReference>
<proteinExistence type="inferred from homology"/>
<dbReference type="Pfam" id="PF03466">
    <property type="entry name" value="LysR_substrate"/>
    <property type="match status" value="1"/>
</dbReference>
<dbReference type="PRINTS" id="PR00039">
    <property type="entry name" value="HTHLYSR"/>
</dbReference>
<organism evidence="6 7">
    <name type="scientific">Iodobacter arcticus</name>
    <dbReference type="NCBI Taxonomy" id="590593"/>
    <lineage>
        <taxon>Bacteria</taxon>
        <taxon>Pseudomonadati</taxon>
        <taxon>Pseudomonadota</taxon>
        <taxon>Betaproteobacteria</taxon>
        <taxon>Neisseriales</taxon>
        <taxon>Chitinibacteraceae</taxon>
        <taxon>Iodobacter</taxon>
    </lineage>
</organism>
<name>A0ABW2QVA4_9NEIS</name>
<comment type="similarity">
    <text evidence="1">Belongs to the LysR transcriptional regulatory family.</text>
</comment>
<dbReference type="InterPro" id="IPR000847">
    <property type="entry name" value="LysR_HTH_N"/>
</dbReference>
<keyword evidence="2" id="KW-0805">Transcription regulation</keyword>
<accession>A0ABW2QVA4</accession>
<dbReference type="PROSITE" id="PS50931">
    <property type="entry name" value="HTH_LYSR"/>
    <property type="match status" value="1"/>
</dbReference>
<keyword evidence="4" id="KW-0804">Transcription</keyword>
<keyword evidence="7" id="KW-1185">Reference proteome</keyword>
<dbReference type="InterPro" id="IPR005119">
    <property type="entry name" value="LysR_subst-bd"/>
</dbReference>
<evidence type="ECO:0000313" key="7">
    <source>
        <dbReference type="Proteomes" id="UP001596473"/>
    </source>
</evidence>
<dbReference type="InterPro" id="IPR050950">
    <property type="entry name" value="HTH-type_LysR_regulators"/>
</dbReference>
<dbReference type="CDD" id="cd08440">
    <property type="entry name" value="PBP2_LTTR_like_4"/>
    <property type="match status" value="1"/>
</dbReference>
<dbReference type="PANTHER" id="PTHR30419">
    <property type="entry name" value="HTH-TYPE TRANSCRIPTIONAL REGULATOR YBHD"/>
    <property type="match status" value="1"/>
</dbReference>
<evidence type="ECO:0000256" key="4">
    <source>
        <dbReference type="ARBA" id="ARBA00023163"/>
    </source>
</evidence>
<evidence type="ECO:0000313" key="6">
    <source>
        <dbReference type="EMBL" id="MFC7418724.1"/>
    </source>
</evidence>
<gene>
    <name evidence="6" type="ORF">ACFQNF_02370</name>
</gene>
<dbReference type="InterPro" id="IPR036388">
    <property type="entry name" value="WH-like_DNA-bd_sf"/>
</dbReference>
<sequence length="305" mass="33479">MMNVTLRQLRAFVAVAKSASFTEAASQLHITQSALSGLIKELENTLGVQVVYRSTRKVQLSEVGGEFLPLAIRVLQDLDEAFHAIRDLKTLKSGLVRVAAPQLMACTLMPEIIAAFNKQYPAVQIRLSDCAVEAVQSKVHSGEVDFAIGPEREASHEITAHSLFEIPFVAVFPPDHPLGTQSSVTWTDISRYPLIALQGEYTQRLSADLQAASGTLTLTPDVEVTFMTTALSMVAAGLGVTICLPYATSLLDLYNLQTRSLLAPQLSRKFYLLTKKERPLSPAAQGVADFIREYVGRQKWSSMHF</sequence>
<dbReference type="SUPFAM" id="SSF53850">
    <property type="entry name" value="Periplasmic binding protein-like II"/>
    <property type="match status" value="1"/>
</dbReference>
<dbReference type="EMBL" id="JBHTBQ010000004">
    <property type="protein sequence ID" value="MFC7418724.1"/>
    <property type="molecule type" value="Genomic_DNA"/>
</dbReference>
<dbReference type="Gene3D" id="3.40.190.290">
    <property type="match status" value="1"/>
</dbReference>
<reference evidence="7" key="1">
    <citation type="journal article" date="2019" name="Int. J. Syst. Evol. Microbiol.">
        <title>The Global Catalogue of Microorganisms (GCM) 10K type strain sequencing project: providing services to taxonomists for standard genome sequencing and annotation.</title>
        <authorList>
            <consortium name="The Broad Institute Genomics Platform"/>
            <consortium name="The Broad Institute Genome Sequencing Center for Infectious Disease"/>
            <person name="Wu L."/>
            <person name="Ma J."/>
        </authorList>
    </citation>
    <scope>NUCLEOTIDE SEQUENCE [LARGE SCALE GENOMIC DNA]</scope>
    <source>
        <strain evidence="7">CCUG 62945</strain>
    </source>
</reference>
<evidence type="ECO:0000256" key="3">
    <source>
        <dbReference type="ARBA" id="ARBA00023125"/>
    </source>
</evidence>
<keyword evidence="3" id="KW-0238">DNA-binding</keyword>
<dbReference type="PANTHER" id="PTHR30419:SF30">
    <property type="entry name" value="LYSR FAMILY TRANSCRIPTIONAL REGULATOR"/>
    <property type="match status" value="1"/>
</dbReference>
<dbReference type="Proteomes" id="UP001596473">
    <property type="component" value="Unassembled WGS sequence"/>
</dbReference>
<dbReference type="Gene3D" id="1.10.10.10">
    <property type="entry name" value="Winged helix-like DNA-binding domain superfamily/Winged helix DNA-binding domain"/>
    <property type="match status" value="1"/>
</dbReference>
<feature type="domain" description="HTH lysR-type" evidence="5">
    <location>
        <begin position="4"/>
        <end position="61"/>
    </location>
</feature>